<name>A0A432X001_9GAMM</name>
<organism evidence="1 2">
    <name type="scientific">Aliidiomarina taiwanensis</name>
    <dbReference type="NCBI Taxonomy" id="946228"/>
    <lineage>
        <taxon>Bacteria</taxon>
        <taxon>Pseudomonadati</taxon>
        <taxon>Pseudomonadota</taxon>
        <taxon>Gammaproteobacteria</taxon>
        <taxon>Alteromonadales</taxon>
        <taxon>Idiomarinaceae</taxon>
        <taxon>Aliidiomarina</taxon>
    </lineage>
</organism>
<dbReference type="AlphaFoldDB" id="A0A432X001"/>
<dbReference type="Proteomes" id="UP000286976">
    <property type="component" value="Unassembled WGS sequence"/>
</dbReference>
<accession>A0A432X001</accession>
<dbReference type="Pfam" id="PF14539">
    <property type="entry name" value="DUF4442"/>
    <property type="match status" value="1"/>
</dbReference>
<sequence>MTTDNKNYLLRIYHKMRALPFGARLFSAFFARKAPYFKTIKPLITHLEPGRCELVFKKRKAVQNHIGTVHAIALCNGLEMAMGAVAEASIPPHLRWIPKEMKVSYTAKADSDIKVTASIAPEAWQLGDVPIQVEAARSDGTIVICAEITVYVSEKPQKR</sequence>
<dbReference type="OrthoDB" id="793353at2"/>
<dbReference type="CDD" id="cd03443">
    <property type="entry name" value="PaaI_thioesterase"/>
    <property type="match status" value="1"/>
</dbReference>
<keyword evidence="2" id="KW-1185">Reference proteome</keyword>
<proteinExistence type="predicted"/>
<reference evidence="1 2" key="1">
    <citation type="journal article" date="2011" name="Front. Microbiol.">
        <title>Genomic signatures of strain selection and enhancement in Bacillus atrophaeus var. globigii, a historical biowarfare simulant.</title>
        <authorList>
            <person name="Gibbons H.S."/>
            <person name="Broomall S.M."/>
            <person name="McNew L.A."/>
            <person name="Daligault H."/>
            <person name="Chapman C."/>
            <person name="Bruce D."/>
            <person name="Karavis M."/>
            <person name="Krepps M."/>
            <person name="McGregor P.A."/>
            <person name="Hong C."/>
            <person name="Park K.H."/>
            <person name="Akmal A."/>
            <person name="Feldman A."/>
            <person name="Lin J.S."/>
            <person name="Chang W.E."/>
            <person name="Higgs B.W."/>
            <person name="Demirev P."/>
            <person name="Lindquist J."/>
            <person name="Liem A."/>
            <person name="Fochler E."/>
            <person name="Read T.D."/>
            <person name="Tapia R."/>
            <person name="Johnson S."/>
            <person name="Bishop-Lilly K.A."/>
            <person name="Detter C."/>
            <person name="Han C."/>
            <person name="Sozhamannan S."/>
            <person name="Rosenzweig C.N."/>
            <person name="Skowronski E.W."/>
        </authorList>
    </citation>
    <scope>NUCLEOTIDE SEQUENCE [LARGE SCALE GENOMIC DNA]</scope>
    <source>
        <strain evidence="1 2">AIT1</strain>
    </source>
</reference>
<evidence type="ECO:0000313" key="1">
    <source>
        <dbReference type="EMBL" id="RUO39375.1"/>
    </source>
</evidence>
<comment type="caution">
    <text evidence="1">The sequence shown here is derived from an EMBL/GenBank/DDBJ whole genome shotgun (WGS) entry which is preliminary data.</text>
</comment>
<dbReference type="Gene3D" id="3.10.129.10">
    <property type="entry name" value="Hotdog Thioesterase"/>
    <property type="match status" value="1"/>
</dbReference>
<protein>
    <submittedName>
        <fullName evidence="1">Thioesterase</fullName>
    </submittedName>
</protein>
<gene>
    <name evidence="1" type="ORF">CWE15_09640</name>
</gene>
<dbReference type="SUPFAM" id="SSF54637">
    <property type="entry name" value="Thioesterase/thiol ester dehydrase-isomerase"/>
    <property type="match status" value="1"/>
</dbReference>
<dbReference type="InterPro" id="IPR027961">
    <property type="entry name" value="DUF4442"/>
</dbReference>
<dbReference type="RefSeq" id="WP_126757875.1">
    <property type="nucleotide sequence ID" value="NZ_PIPQ01000006.1"/>
</dbReference>
<dbReference type="EMBL" id="PIPQ01000006">
    <property type="protein sequence ID" value="RUO39375.1"/>
    <property type="molecule type" value="Genomic_DNA"/>
</dbReference>
<evidence type="ECO:0000313" key="2">
    <source>
        <dbReference type="Proteomes" id="UP000286976"/>
    </source>
</evidence>
<dbReference type="InterPro" id="IPR029069">
    <property type="entry name" value="HotDog_dom_sf"/>
</dbReference>